<feature type="transmembrane region" description="Helical" evidence="2">
    <location>
        <begin position="93"/>
        <end position="111"/>
    </location>
</feature>
<keyword evidence="4" id="KW-1185">Reference proteome</keyword>
<accession>E3JD22</accession>
<dbReference type="InterPro" id="IPR016833">
    <property type="entry name" value="Put_Na-Bile_cotransptr"/>
</dbReference>
<evidence type="ECO:0000256" key="2">
    <source>
        <dbReference type="SAM" id="Phobius"/>
    </source>
</evidence>
<feature type="transmembrane region" description="Helical" evidence="2">
    <location>
        <begin position="257"/>
        <end position="276"/>
    </location>
</feature>
<feature type="region of interest" description="Disordered" evidence="1">
    <location>
        <begin position="374"/>
        <end position="402"/>
    </location>
</feature>
<dbReference type="AlphaFoldDB" id="E3JD22"/>
<evidence type="ECO:0000313" key="3">
    <source>
        <dbReference type="EMBL" id="ADP81161.1"/>
    </source>
</evidence>
<dbReference type="Gene3D" id="1.20.1530.20">
    <property type="match status" value="1"/>
</dbReference>
<reference evidence="3 4" key="1">
    <citation type="submission" date="2010-10" db="EMBL/GenBank/DDBJ databases">
        <title>Complete sequence of Frankia sp. EuI1c.</title>
        <authorList>
            <consortium name="US DOE Joint Genome Institute"/>
            <person name="Lucas S."/>
            <person name="Copeland A."/>
            <person name="Lapidus A."/>
            <person name="Cheng J.-F."/>
            <person name="Bruce D."/>
            <person name="Goodwin L."/>
            <person name="Pitluck S."/>
            <person name="Chertkov O."/>
            <person name="Detter J.C."/>
            <person name="Han C."/>
            <person name="Tapia R."/>
            <person name="Land M."/>
            <person name="Hauser L."/>
            <person name="Jeffries C."/>
            <person name="Kyrpides N."/>
            <person name="Ivanova N."/>
            <person name="Mikhailova N."/>
            <person name="Beauchemin N."/>
            <person name="Sen A."/>
            <person name="Sur S.A."/>
            <person name="Gtari M."/>
            <person name="Wall L."/>
            <person name="Tisa L."/>
            <person name="Woyke T."/>
        </authorList>
    </citation>
    <scope>NUCLEOTIDE SEQUENCE [LARGE SCALE GENOMIC DNA]</scope>
    <source>
        <strain evidence="4">DSM 45817 / CECT 9037 / EuI1c</strain>
    </source>
</reference>
<dbReference type="PANTHER" id="PTHR18640:SF5">
    <property type="entry name" value="SODIUM_BILE ACID COTRANSPORTER 7"/>
    <property type="match status" value="1"/>
</dbReference>
<dbReference type="HOGENOM" id="CLU_039013_1_0_11"/>
<feature type="transmembrane region" description="Helical" evidence="2">
    <location>
        <begin position="63"/>
        <end position="81"/>
    </location>
</feature>
<dbReference type="KEGG" id="fri:FraEuI1c_3141"/>
<dbReference type="Pfam" id="PF13593">
    <property type="entry name" value="SBF_like"/>
    <property type="match status" value="1"/>
</dbReference>
<organism evidence="3 4">
    <name type="scientific">Pseudofrankia inefficax (strain DSM 45817 / CECT 9037 / DDB 130130 / EuI1c)</name>
    <name type="common">Frankia inefficax</name>
    <dbReference type="NCBI Taxonomy" id="298654"/>
    <lineage>
        <taxon>Bacteria</taxon>
        <taxon>Bacillati</taxon>
        <taxon>Actinomycetota</taxon>
        <taxon>Actinomycetes</taxon>
        <taxon>Frankiales</taxon>
        <taxon>Frankiaceae</taxon>
        <taxon>Pseudofrankia</taxon>
    </lineage>
</organism>
<dbReference type="GO" id="GO:0005886">
    <property type="term" value="C:plasma membrane"/>
    <property type="evidence" value="ECO:0007669"/>
    <property type="project" value="TreeGrafter"/>
</dbReference>
<sequence>MLRADVPSVAVACPHVSALVGAMIAHRGQSVFCRQKARVGRVTTTGAPRPVTGWRWRAALGRVDRFLLAILGTVALASVLPARGEASHVVGDLADAVVALLFFLYGARLAPRAAWEGLRSWRLHLTVFLATFALFPVIGLAARVLEPTVLPPGLYFGVLFLCLLPSTVQSSIAFTAIGRGNVPAAICAATVSNLAGVVVTPLLAALLLGSRVDVSAGSVLRIAAQLLAPFALGQLARPWIGATLERHRAATGLVDRGSVLIVVYSAFSAGVVAGVWGQVTVGRVLCVIGVDAVILAVVLTATTYGSRRLGFPIEDRIVVTFCGSKKSIATGIPMATVLFAHRDVSLIVLPAMLYHQLQLMVCAALARRYDRRAPEPEPASATALEVEPRVESASRAEPAWPA</sequence>
<keyword evidence="2" id="KW-0472">Membrane</keyword>
<feature type="transmembrane region" description="Helical" evidence="2">
    <location>
        <begin position="184"/>
        <end position="208"/>
    </location>
</feature>
<evidence type="ECO:0000313" key="4">
    <source>
        <dbReference type="Proteomes" id="UP000002484"/>
    </source>
</evidence>
<keyword evidence="2" id="KW-0812">Transmembrane</keyword>
<name>E3JD22_PSEI1</name>
<dbReference type="InParanoid" id="E3JD22"/>
<dbReference type="Proteomes" id="UP000002484">
    <property type="component" value="Chromosome"/>
</dbReference>
<evidence type="ECO:0000256" key="1">
    <source>
        <dbReference type="SAM" id="MobiDB-lite"/>
    </source>
</evidence>
<gene>
    <name evidence="3" type="ordered locus">FraEuI1c_3141</name>
</gene>
<keyword evidence="2" id="KW-1133">Transmembrane helix</keyword>
<proteinExistence type="predicted"/>
<protein>
    <submittedName>
        <fullName evidence="3">Bile acid:sodium symporter</fullName>
    </submittedName>
</protein>
<dbReference type="PANTHER" id="PTHR18640">
    <property type="entry name" value="SOLUTE CARRIER FAMILY 10 MEMBER 7"/>
    <property type="match status" value="1"/>
</dbReference>
<feature type="transmembrane region" description="Helical" evidence="2">
    <location>
        <begin position="282"/>
        <end position="305"/>
    </location>
</feature>
<dbReference type="EMBL" id="CP002299">
    <property type="protein sequence ID" value="ADP81161.1"/>
    <property type="molecule type" value="Genomic_DNA"/>
</dbReference>
<feature type="transmembrane region" description="Helical" evidence="2">
    <location>
        <begin position="123"/>
        <end position="142"/>
    </location>
</feature>
<dbReference type="InterPro" id="IPR038770">
    <property type="entry name" value="Na+/solute_symporter_sf"/>
</dbReference>
<feature type="transmembrane region" description="Helical" evidence="2">
    <location>
        <begin position="154"/>
        <end position="177"/>
    </location>
</feature>
<dbReference type="STRING" id="298654.FraEuI1c_3141"/>
<dbReference type="RefSeq" id="WP_013424279.1">
    <property type="nucleotide sequence ID" value="NC_014666.1"/>
</dbReference>
<dbReference type="eggNOG" id="COG0385">
    <property type="taxonomic scope" value="Bacteria"/>
</dbReference>